<comment type="caution">
    <text evidence="2">The sequence shown here is derived from an EMBL/GenBank/DDBJ whole genome shotgun (WGS) entry which is preliminary data.</text>
</comment>
<gene>
    <name evidence="2" type="ORF">GCM10023350_30870</name>
</gene>
<evidence type="ECO:0000256" key="1">
    <source>
        <dbReference type="SAM" id="Phobius"/>
    </source>
</evidence>
<dbReference type="RefSeq" id="WP_345527710.1">
    <property type="nucleotide sequence ID" value="NZ_BAABKN010000019.1"/>
</dbReference>
<organism evidence="2 3">
    <name type="scientific">Nocardioides endophyticus</name>
    <dbReference type="NCBI Taxonomy" id="1353775"/>
    <lineage>
        <taxon>Bacteria</taxon>
        <taxon>Bacillati</taxon>
        <taxon>Actinomycetota</taxon>
        <taxon>Actinomycetes</taxon>
        <taxon>Propionibacteriales</taxon>
        <taxon>Nocardioidaceae</taxon>
        <taxon>Nocardioides</taxon>
    </lineage>
</organism>
<keyword evidence="1" id="KW-0472">Membrane</keyword>
<evidence type="ECO:0008006" key="4">
    <source>
        <dbReference type="Google" id="ProtNLM"/>
    </source>
</evidence>
<sequence length="146" mass="15983">MASTPTTPATERTRPERVRTRHAVGRQLVGGFFLVMGGVHLGLVAADPQIYRPFADAGLFAFVRDGWQEIVMAAPTVWGLLLMGGEIVLGALLLIGGRAARWGWYGVISFHVLLMLFGFGFWLWSVPALVLLTVLARRDLTFQGTS</sequence>
<evidence type="ECO:0000313" key="2">
    <source>
        <dbReference type="EMBL" id="GAA4743977.1"/>
    </source>
</evidence>
<keyword evidence="3" id="KW-1185">Reference proteome</keyword>
<feature type="transmembrane region" description="Helical" evidence="1">
    <location>
        <begin position="102"/>
        <end position="124"/>
    </location>
</feature>
<evidence type="ECO:0000313" key="3">
    <source>
        <dbReference type="Proteomes" id="UP001499882"/>
    </source>
</evidence>
<feature type="transmembrane region" description="Helical" evidence="1">
    <location>
        <begin position="70"/>
        <end position="95"/>
    </location>
</feature>
<dbReference type="EMBL" id="BAABKN010000019">
    <property type="protein sequence ID" value="GAA4743977.1"/>
    <property type="molecule type" value="Genomic_DNA"/>
</dbReference>
<reference evidence="3" key="1">
    <citation type="journal article" date="2019" name="Int. J. Syst. Evol. Microbiol.">
        <title>The Global Catalogue of Microorganisms (GCM) 10K type strain sequencing project: providing services to taxonomists for standard genome sequencing and annotation.</title>
        <authorList>
            <consortium name="The Broad Institute Genomics Platform"/>
            <consortium name="The Broad Institute Genome Sequencing Center for Infectious Disease"/>
            <person name="Wu L."/>
            <person name="Ma J."/>
        </authorList>
    </citation>
    <scope>NUCLEOTIDE SEQUENCE [LARGE SCALE GENOMIC DNA]</scope>
    <source>
        <strain evidence="3">JCM 18532</strain>
    </source>
</reference>
<proteinExistence type="predicted"/>
<protein>
    <recommendedName>
        <fullName evidence="4">DoxX family membrane protein</fullName>
    </recommendedName>
</protein>
<accession>A0ABP8Z1T4</accession>
<keyword evidence="1" id="KW-0812">Transmembrane</keyword>
<feature type="transmembrane region" description="Helical" evidence="1">
    <location>
        <begin position="28"/>
        <end position="50"/>
    </location>
</feature>
<keyword evidence="1" id="KW-1133">Transmembrane helix</keyword>
<dbReference type="Proteomes" id="UP001499882">
    <property type="component" value="Unassembled WGS sequence"/>
</dbReference>
<name>A0ABP8Z1T4_9ACTN</name>